<dbReference type="EMBL" id="CP069450">
    <property type="protein sequence ID" value="QRO51718.1"/>
    <property type="molecule type" value="Genomic_DNA"/>
</dbReference>
<protein>
    <submittedName>
        <fullName evidence="2">Glycosyltransferase family 4 protein</fullName>
    </submittedName>
</protein>
<evidence type="ECO:0000256" key="1">
    <source>
        <dbReference type="ARBA" id="ARBA00022679"/>
    </source>
</evidence>
<dbReference type="RefSeq" id="WP_027201002.1">
    <property type="nucleotide sequence ID" value="NZ_CAJUBB010000012.1"/>
</dbReference>
<dbReference type="GeneID" id="93099319"/>
<evidence type="ECO:0000313" key="3">
    <source>
        <dbReference type="Proteomes" id="UP000654720"/>
    </source>
</evidence>
<dbReference type="PANTHER" id="PTHR46401:SF2">
    <property type="entry name" value="GLYCOSYLTRANSFERASE WBBK-RELATED"/>
    <property type="match status" value="1"/>
</dbReference>
<name>A0ABX7H9G7_9BACT</name>
<keyword evidence="3" id="KW-1185">Reference proteome</keyword>
<proteinExistence type="predicted"/>
<sequence>MKIVHLCISQSYFDHWGYQENLIPEYQVELEHDVTMISTNKFFPHWLKQEQIDEILSKGKEYYINNVKVIRINACRLLGTHVVFTYNLYKALKKEAPDIIFYHEMTNFATIICSFYKLLHPKVQYFIDSHNDERNAASTKISEYLYFKFFLTLMHKFIALFVTKYYGVTPSRCNFLLSHYGISKKKMKFLPIGCDTKLANSLPDKNELRKKYNIPLDSFVVVSGGKMGKFKGTEFLVTAVENIRKINTNVVLLLFGTYLDQECENLVKAKNWIVKYGWCDRLTSLELLKLGDVACWPIHHTTLNEDSISVGTPLLIRKTTTTEHLVDGNGLFLFNAGDIEELEKKILKIKEQWGLYKNGAQLIGRKLSYFTIAQTIVDDAMVNLESYRE</sequence>
<dbReference type="SUPFAM" id="SSF53756">
    <property type="entry name" value="UDP-Glycosyltransferase/glycogen phosphorylase"/>
    <property type="match status" value="1"/>
</dbReference>
<dbReference type="Proteomes" id="UP000654720">
    <property type="component" value="Chromosome"/>
</dbReference>
<reference evidence="2 3" key="1">
    <citation type="submission" date="2021-02" db="EMBL/GenBank/DDBJ databases">
        <title>FDA dAtabase for Regulatory Grade micrObial Sequences (FDA-ARGOS): Supporting development and validation of Infectious Disease Dx tests.</title>
        <authorList>
            <person name="Carlson P."/>
            <person name="Fischbach M."/>
            <person name="Hastie J."/>
            <person name="Bilen M."/>
            <person name="Cheng A."/>
            <person name="Tallon L."/>
            <person name="Sadzewicz L."/>
            <person name="Zhao X."/>
            <person name="Boylan J."/>
            <person name="Ott S."/>
            <person name="Bowen H."/>
            <person name="Vavikolanu K."/>
            <person name="Mehta A."/>
            <person name="Aluvathingal J."/>
            <person name="Nadendla S."/>
            <person name="Yan Y."/>
            <person name="Sichtig H."/>
        </authorList>
    </citation>
    <scope>NUCLEOTIDE SEQUENCE [LARGE SCALE GENOMIC DNA]</scope>
    <source>
        <strain evidence="2 3">FDAARGOS_1229</strain>
    </source>
</reference>
<keyword evidence="1" id="KW-0808">Transferase</keyword>
<accession>A0ABX7H9G7</accession>
<dbReference type="CDD" id="cd03801">
    <property type="entry name" value="GT4_PimA-like"/>
    <property type="match status" value="1"/>
</dbReference>
<organism evidence="2 3">
    <name type="scientific">Butyricimonas virosa</name>
    <dbReference type="NCBI Taxonomy" id="544645"/>
    <lineage>
        <taxon>Bacteria</taxon>
        <taxon>Pseudomonadati</taxon>
        <taxon>Bacteroidota</taxon>
        <taxon>Bacteroidia</taxon>
        <taxon>Bacteroidales</taxon>
        <taxon>Odoribacteraceae</taxon>
        <taxon>Butyricimonas</taxon>
    </lineage>
</organism>
<dbReference type="Gene3D" id="3.40.50.2000">
    <property type="entry name" value="Glycogen Phosphorylase B"/>
    <property type="match status" value="2"/>
</dbReference>
<evidence type="ECO:0000313" key="2">
    <source>
        <dbReference type="EMBL" id="QRO51718.1"/>
    </source>
</evidence>
<dbReference type="PANTHER" id="PTHR46401">
    <property type="entry name" value="GLYCOSYLTRANSFERASE WBBK-RELATED"/>
    <property type="match status" value="1"/>
</dbReference>
<gene>
    <name evidence="2" type="ORF">I6J59_09045</name>
</gene>
<dbReference type="Pfam" id="PF13692">
    <property type="entry name" value="Glyco_trans_1_4"/>
    <property type="match status" value="1"/>
</dbReference>